<reference evidence="2 3" key="1">
    <citation type="journal article" date="2019" name="Genome Biol. Evol.">
        <title>Day and night: Metabolic profiles and evolutionary relationships of six axenic non-marine cyanobacteria.</title>
        <authorList>
            <person name="Will S.E."/>
            <person name="Henke P."/>
            <person name="Boedeker C."/>
            <person name="Huang S."/>
            <person name="Brinkmann H."/>
            <person name="Rohde M."/>
            <person name="Jarek M."/>
            <person name="Friedl T."/>
            <person name="Seufert S."/>
            <person name="Schumacher M."/>
            <person name="Overmann J."/>
            <person name="Neumann-Schaal M."/>
            <person name="Petersen J."/>
        </authorList>
    </citation>
    <scope>NUCLEOTIDE SEQUENCE [LARGE SCALE GENOMIC DNA]</scope>
    <source>
        <strain evidence="2 3">PCC 6912</strain>
    </source>
</reference>
<feature type="transmembrane region" description="Helical" evidence="1">
    <location>
        <begin position="120"/>
        <end position="139"/>
    </location>
</feature>
<feature type="transmembrane region" description="Helical" evidence="1">
    <location>
        <begin position="61"/>
        <end position="79"/>
    </location>
</feature>
<organism evidence="2 3">
    <name type="scientific">Chlorogloeopsis fritschii PCC 6912</name>
    <dbReference type="NCBI Taxonomy" id="211165"/>
    <lineage>
        <taxon>Bacteria</taxon>
        <taxon>Bacillati</taxon>
        <taxon>Cyanobacteriota</taxon>
        <taxon>Cyanophyceae</taxon>
        <taxon>Nostocales</taxon>
        <taxon>Chlorogloeopsidaceae</taxon>
        <taxon>Chlorogloeopsis</taxon>
    </lineage>
</organism>
<keyword evidence="1" id="KW-1133">Transmembrane helix</keyword>
<keyword evidence="3" id="KW-1185">Reference proteome</keyword>
<dbReference type="EMBL" id="RSCJ01000054">
    <property type="protein sequence ID" value="RUR72222.1"/>
    <property type="molecule type" value="Genomic_DNA"/>
</dbReference>
<name>A0A3S1A8E6_CHLFR</name>
<dbReference type="STRING" id="211165.GCA_000317285_05902"/>
<dbReference type="OrthoDB" id="582720at2"/>
<protein>
    <submittedName>
        <fullName evidence="2">Uncharacterized protein</fullName>
    </submittedName>
</protein>
<dbReference type="AlphaFoldDB" id="A0A3S1A8E6"/>
<dbReference type="Proteomes" id="UP000268857">
    <property type="component" value="Unassembled WGS sequence"/>
</dbReference>
<comment type="caution">
    <text evidence="2">The sequence shown here is derived from an EMBL/GenBank/DDBJ whole genome shotgun (WGS) entry which is preliminary data.</text>
</comment>
<proteinExistence type="predicted"/>
<feature type="transmembrane region" description="Helical" evidence="1">
    <location>
        <begin position="91"/>
        <end position="114"/>
    </location>
</feature>
<gene>
    <name evidence="2" type="ORF">PCC6912_64390</name>
</gene>
<dbReference type="RefSeq" id="WP_016877908.1">
    <property type="nucleotide sequence ID" value="NZ_AJLN01000136.1"/>
</dbReference>
<evidence type="ECO:0000256" key="1">
    <source>
        <dbReference type="SAM" id="Phobius"/>
    </source>
</evidence>
<evidence type="ECO:0000313" key="3">
    <source>
        <dbReference type="Proteomes" id="UP000268857"/>
    </source>
</evidence>
<evidence type="ECO:0000313" key="2">
    <source>
        <dbReference type="EMBL" id="RUR72222.1"/>
    </source>
</evidence>
<sequence length="156" mass="17066">MNTKTKIAFSCYFVAILCIACIALTYLFTPHLLPYQEQAVGVNWSEIEHGFQMQFLSLMKVSGGGYLSVAAALAVLLFIPFKKGENWARWAIPAIGIPAITLVNYAGLIIIWNTPGRPPVFLGLIIDVFFITGLILSAGMNTVTAVKLSEKVETQL</sequence>
<keyword evidence="1" id="KW-0472">Membrane</keyword>
<accession>A0A3S1A8E6</accession>
<keyword evidence="1" id="KW-0812">Transmembrane</keyword>
<feature type="transmembrane region" description="Helical" evidence="1">
    <location>
        <begin position="7"/>
        <end position="28"/>
    </location>
</feature>